<dbReference type="CDD" id="cd06587">
    <property type="entry name" value="VOC"/>
    <property type="match status" value="1"/>
</dbReference>
<dbReference type="Gene3D" id="3.10.180.10">
    <property type="entry name" value="2,3-Dihydroxybiphenyl 1,2-Dioxygenase, domain 1"/>
    <property type="match status" value="1"/>
</dbReference>
<dbReference type="EMBL" id="JBHTJA010000006">
    <property type="protein sequence ID" value="MFD0899918.1"/>
    <property type="molecule type" value="Genomic_DNA"/>
</dbReference>
<dbReference type="PROSITE" id="PS51819">
    <property type="entry name" value="VOC"/>
    <property type="match status" value="1"/>
</dbReference>
<gene>
    <name evidence="2" type="ORF">ACFQ11_05910</name>
</gene>
<feature type="domain" description="VOC" evidence="1">
    <location>
        <begin position="12"/>
        <end position="124"/>
    </location>
</feature>
<dbReference type="PANTHER" id="PTHR35908">
    <property type="entry name" value="HYPOTHETICAL FUSION PROTEIN"/>
    <property type="match status" value="1"/>
</dbReference>
<organism evidence="2 3">
    <name type="scientific">Actinomadura sediminis</name>
    <dbReference type="NCBI Taxonomy" id="1038904"/>
    <lineage>
        <taxon>Bacteria</taxon>
        <taxon>Bacillati</taxon>
        <taxon>Actinomycetota</taxon>
        <taxon>Actinomycetes</taxon>
        <taxon>Streptosporangiales</taxon>
        <taxon>Thermomonosporaceae</taxon>
        <taxon>Actinomadura</taxon>
    </lineage>
</organism>
<dbReference type="InterPro" id="IPR037523">
    <property type="entry name" value="VOC_core"/>
</dbReference>
<sequence length="125" mass="13707">MTENPAGAATPKVGNLVLDCTDLDAMAAFWGGLLGMRETSRDEDWLDLEPLEGHGPVLSFQLVPERKTIKNRIHLDLNVPDVHAAGERARRLGASPAGEPMGSPEAPFRVWRDPEGNEFCFVTVR</sequence>
<dbReference type="RefSeq" id="WP_378296818.1">
    <property type="nucleotide sequence ID" value="NZ_JBHTJA010000006.1"/>
</dbReference>
<evidence type="ECO:0000313" key="2">
    <source>
        <dbReference type="EMBL" id="MFD0899918.1"/>
    </source>
</evidence>
<keyword evidence="3" id="KW-1185">Reference proteome</keyword>
<dbReference type="InterPro" id="IPR029068">
    <property type="entry name" value="Glyas_Bleomycin-R_OHBP_Dase"/>
</dbReference>
<comment type="caution">
    <text evidence="2">The sequence shown here is derived from an EMBL/GenBank/DDBJ whole genome shotgun (WGS) entry which is preliminary data.</text>
</comment>
<evidence type="ECO:0000313" key="3">
    <source>
        <dbReference type="Proteomes" id="UP001596972"/>
    </source>
</evidence>
<dbReference type="SUPFAM" id="SSF54593">
    <property type="entry name" value="Glyoxalase/Bleomycin resistance protein/Dihydroxybiphenyl dioxygenase"/>
    <property type="match status" value="1"/>
</dbReference>
<proteinExistence type="predicted"/>
<evidence type="ECO:0000259" key="1">
    <source>
        <dbReference type="PROSITE" id="PS51819"/>
    </source>
</evidence>
<reference evidence="3" key="1">
    <citation type="journal article" date="2019" name="Int. J. Syst. Evol. Microbiol.">
        <title>The Global Catalogue of Microorganisms (GCM) 10K type strain sequencing project: providing services to taxonomists for standard genome sequencing and annotation.</title>
        <authorList>
            <consortium name="The Broad Institute Genomics Platform"/>
            <consortium name="The Broad Institute Genome Sequencing Center for Infectious Disease"/>
            <person name="Wu L."/>
            <person name="Ma J."/>
        </authorList>
    </citation>
    <scope>NUCLEOTIDE SEQUENCE [LARGE SCALE GENOMIC DNA]</scope>
    <source>
        <strain evidence="3">JCM 31202</strain>
    </source>
</reference>
<dbReference type="Pfam" id="PF18029">
    <property type="entry name" value="Glyoxalase_6"/>
    <property type="match status" value="1"/>
</dbReference>
<dbReference type="PANTHER" id="PTHR35908:SF1">
    <property type="entry name" value="CONSERVED PROTEIN"/>
    <property type="match status" value="1"/>
</dbReference>
<name>A0ABW3EHX9_9ACTN</name>
<protein>
    <submittedName>
        <fullName evidence="2">VOC family protein</fullName>
    </submittedName>
</protein>
<dbReference type="Proteomes" id="UP001596972">
    <property type="component" value="Unassembled WGS sequence"/>
</dbReference>
<accession>A0ABW3EHX9</accession>
<dbReference type="InterPro" id="IPR041581">
    <property type="entry name" value="Glyoxalase_6"/>
</dbReference>